<name>A0A382EDG6_9ZZZZ</name>
<reference evidence="1" key="1">
    <citation type="submission" date="2018-05" db="EMBL/GenBank/DDBJ databases">
        <authorList>
            <person name="Lanie J.A."/>
            <person name="Ng W.-L."/>
            <person name="Kazmierczak K.M."/>
            <person name="Andrzejewski T.M."/>
            <person name="Davidsen T.M."/>
            <person name="Wayne K.J."/>
            <person name="Tettelin H."/>
            <person name="Glass J.I."/>
            <person name="Rusch D."/>
            <person name="Podicherti R."/>
            <person name="Tsui H.-C.T."/>
            <person name="Winkler M.E."/>
        </authorList>
    </citation>
    <scope>NUCLEOTIDE SEQUENCE</scope>
</reference>
<proteinExistence type="predicted"/>
<dbReference type="AlphaFoldDB" id="A0A382EDG6"/>
<organism evidence="1">
    <name type="scientific">marine metagenome</name>
    <dbReference type="NCBI Taxonomy" id="408172"/>
    <lineage>
        <taxon>unclassified sequences</taxon>
        <taxon>metagenomes</taxon>
        <taxon>ecological metagenomes</taxon>
    </lineage>
</organism>
<dbReference type="EMBL" id="UINC01043625">
    <property type="protein sequence ID" value="SVB47927.1"/>
    <property type="molecule type" value="Genomic_DNA"/>
</dbReference>
<accession>A0A382EDG6</accession>
<evidence type="ECO:0000313" key="1">
    <source>
        <dbReference type="EMBL" id="SVB47927.1"/>
    </source>
</evidence>
<gene>
    <name evidence="1" type="ORF">METZ01_LOCUS200781</name>
</gene>
<sequence>MHLPVSRRDENCIVARHCADYFWPLALVQKERDPLSCPDSCFDDCQARAGSLNIPHKTGKLIKLILWRFIVVRFSEVALPKLGDSKVLKIAADAGLGGVYAFVLQQAHQLGLALDGLALQDSQDGLLAPLAYF</sequence>
<protein>
    <submittedName>
        <fullName evidence="1">Uncharacterized protein</fullName>
    </submittedName>
</protein>